<dbReference type="InterPro" id="IPR045864">
    <property type="entry name" value="aa-tRNA-synth_II/BPL/LPL"/>
</dbReference>
<feature type="region of interest" description="Disordered" evidence="7">
    <location>
        <begin position="1"/>
        <end position="35"/>
    </location>
</feature>
<keyword evidence="3" id="KW-0547">Nucleotide-binding</keyword>
<keyword evidence="4" id="KW-0067">ATP-binding</keyword>
<keyword evidence="5" id="KW-0030">Aminoacyl-tRNA synthetase</keyword>
<dbReference type="AlphaFoldDB" id="X1TNR7"/>
<evidence type="ECO:0000259" key="8">
    <source>
        <dbReference type="PROSITE" id="PS50862"/>
    </source>
</evidence>
<protein>
    <recommendedName>
        <fullName evidence="1">serine--tRNA ligase</fullName>
        <ecNumber evidence="1">6.1.1.11</ecNumber>
    </recommendedName>
    <alternativeName>
        <fullName evidence="6">Seryl-tRNA synthetase</fullName>
    </alternativeName>
</protein>
<proteinExistence type="predicted"/>
<evidence type="ECO:0000256" key="5">
    <source>
        <dbReference type="ARBA" id="ARBA00023146"/>
    </source>
</evidence>
<keyword evidence="2" id="KW-0436">Ligase</keyword>
<feature type="compositionally biased region" description="Basic and acidic residues" evidence="7">
    <location>
        <begin position="1"/>
        <end position="13"/>
    </location>
</feature>
<dbReference type="Pfam" id="PF00587">
    <property type="entry name" value="tRNA-synt_2b"/>
    <property type="match status" value="1"/>
</dbReference>
<name>X1TNR7_9ZZZZ</name>
<dbReference type="InterPro" id="IPR006195">
    <property type="entry name" value="aa-tRNA-synth_II"/>
</dbReference>
<accession>X1TNR7</accession>
<evidence type="ECO:0000313" key="9">
    <source>
        <dbReference type="EMBL" id="GAI92996.1"/>
    </source>
</evidence>
<dbReference type="SUPFAM" id="SSF55681">
    <property type="entry name" value="Class II aaRS and biotin synthetases"/>
    <property type="match status" value="1"/>
</dbReference>
<evidence type="ECO:0000256" key="2">
    <source>
        <dbReference type="ARBA" id="ARBA00022598"/>
    </source>
</evidence>
<sequence length="269" mass="30067">ALTEVKSELDSETAKIPNMSHPSAPPGQGDENNRELKQFGSIPEFSFEPRDHVEIAQILDLIDFESATKVSGPKFYFLKNEAVILEYALIRYALDLLSTEGFTLTQTPDIAKEEIVTGIGYNPRGAEADIYTLEGTGTCLIGTSEITLGGLFSDQILPLEELPIKMCGVSHCFRREAGAAGKYSKGLYRVHQFTKVEMFIFCHPEKSEEMHDYLLKIEERIFNGLEIPFRVVDTCTGELGAPAYRKYDLEAWMPGRGRGGEWGKGEFRP</sequence>
<dbReference type="GO" id="GO:0006434">
    <property type="term" value="P:seryl-tRNA aminoacylation"/>
    <property type="evidence" value="ECO:0007669"/>
    <property type="project" value="InterPro"/>
</dbReference>
<evidence type="ECO:0000256" key="7">
    <source>
        <dbReference type="SAM" id="MobiDB-lite"/>
    </source>
</evidence>
<feature type="domain" description="Aminoacyl-transfer RNA synthetases class-II family profile" evidence="8">
    <location>
        <begin position="51"/>
        <end position="269"/>
    </location>
</feature>
<dbReference type="PANTHER" id="PTHR11778">
    <property type="entry name" value="SERYL-TRNA SYNTHETASE"/>
    <property type="match status" value="1"/>
</dbReference>
<dbReference type="EMBL" id="BARW01021876">
    <property type="protein sequence ID" value="GAI92996.1"/>
    <property type="molecule type" value="Genomic_DNA"/>
</dbReference>
<evidence type="ECO:0000256" key="3">
    <source>
        <dbReference type="ARBA" id="ARBA00022741"/>
    </source>
</evidence>
<evidence type="ECO:0000256" key="4">
    <source>
        <dbReference type="ARBA" id="ARBA00022840"/>
    </source>
</evidence>
<feature type="non-terminal residue" evidence="9">
    <location>
        <position position="1"/>
    </location>
</feature>
<dbReference type="GO" id="GO:0005524">
    <property type="term" value="F:ATP binding"/>
    <property type="evidence" value="ECO:0007669"/>
    <property type="project" value="UniProtKB-KW"/>
</dbReference>
<dbReference type="Gene3D" id="3.30.930.10">
    <property type="entry name" value="Bira Bifunctional Protein, Domain 2"/>
    <property type="match status" value="1"/>
</dbReference>
<dbReference type="PRINTS" id="PR00981">
    <property type="entry name" value="TRNASYNTHSER"/>
</dbReference>
<dbReference type="NCBIfam" id="TIGR00414">
    <property type="entry name" value="serS"/>
    <property type="match status" value="1"/>
</dbReference>
<gene>
    <name evidence="9" type="ORF">S12H4_36661</name>
</gene>
<dbReference type="PROSITE" id="PS50862">
    <property type="entry name" value="AA_TRNA_LIGASE_II"/>
    <property type="match status" value="1"/>
</dbReference>
<comment type="caution">
    <text evidence="9">The sequence shown here is derived from an EMBL/GenBank/DDBJ whole genome shotgun (WGS) entry which is preliminary data.</text>
</comment>
<dbReference type="InterPro" id="IPR002317">
    <property type="entry name" value="Ser-tRNA-ligase_type_1"/>
</dbReference>
<dbReference type="InterPro" id="IPR002314">
    <property type="entry name" value="aa-tRNA-synt_IIb"/>
</dbReference>
<dbReference type="EC" id="6.1.1.11" evidence="1"/>
<dbReference type="GO" id="GO:0004828">
    <property type="term" value="F:serine-tRNA ligase activity"/>
    <property type="evidence" value="ECO:0007669"/>
    <property type="project" value="UniProtKB-EC"/>
</dbReference>
<organism evidence="9">
    <name type="scientific">marine sediment metagenome</name>
    <dbReference type="NCBI Taxonomy" id="412755"/>
    <lineage>
        <taxon>unclassified sequences</taxon>
        <taxon>metagenomes</taxon>
        <taxon>ecological metagenomes</taxon>
    </lineage>
</organism>
<evidence type="ECO:0000256" key="1">
    <source>
        <dbReference type="ARBA" id="ARBA00012840"/>
    </source>
</evidence>
<feature type="non-terminal residue" evidence="9">
    <location>
        <position position="269"/>
    </location>
</feature>
<evidence type="ECO:0000256" key="6">
    <source>
        <dbReference type="ARBA" id="ARBA00031113"/>
    </source>
</evidence>
<reference evidence="9" key="1">
    <citation type="journal article" date="2014" name="Front. Microbiol.">
        <title>High frequency of phylogenetically diverse reductive dehalogenase-homologous genes in deep subseafloor sedimentary metagenomes.</title>
        <authorList>
            <person name="Kawai M."/>
            <person name="Futagami T."/>
            <person name="Toyoda A."/>
            <person name="Takaki Y."/>
            <person name="Nishi S."/>
            <person name="Hori S."/>
            <person name="Arai W."/>
            <person name="Tsubouchi T."/>
            <person name="Morono Y."/>
            <person name="Uchiyama I."/>
            <person name="Ito T."/>
            <person name="Fujiyama A."/>
            <person name="Inagaki F."/>
            <person name="Takami H."/>
        </authorList>
    </citation>
    <scope>NUCLEOTIDE SEQUENCE</scope>
    <source>
        <strain evidence="9">Expedition CK06-06</strain>
    </source>
</reference>